<dbReference type="GO" id="GO:0008270">
    <property type="term" value="F:zinc ion binding"/>
    <property type="evidence" value="ECO:0007669"/>
    <property type="project" value="TreeGrafter"/>
</dbReference>
<comment type="cofactor">
    <cofactor evidence="11">
        <name>Zn(2+)</name>
        <dbReference type="ChEBI" id="CHEBI:29105"/>
    </cofactor>
    <text evidence="11">Binds 1 zinc ion per subunit.</text>
</comment>
<feature type="binding site" evidence="11">
    <location>
        <position position="102"/>
    </location>
    <ligand>
        <name>Zn(2+)</name>
        <dbReference type="ChEBI" id="CHEBI:29105"/>
    </ligand>
</feature>
<feature type="binding site" evidence="11">
    <location>
        <position position="142"/>
    </location>
    <ligand>
        <name>Zn(2+)</name>
        <dbReference type="ChEBI" id="CHEBI:29105"/>
    </ligand>
</feature>
<keyword evidence="4" id="KW-0963">Cytoplasm</keyword>
<dbReference type="EMBL" id="CP011801">
    <property type="protein sequence ID" value="ALA59420.1"/>
    <property type="molecule type" value="Genomic_DNA"/>
</dbReference>
<comment type="subcellular location">
    <subcellularLocation>
        <location evidence="1">Cytoplasm</location>
    </subcellularLocation>
</comment>
<dbReference type="SUPFAM" id="SSF46785">
    <property type="entry name" value="Winged helix' DNA-binding domain"/>
    <property type="match status" value="1"/>
</dbReference>
<sequence length="162" mass="18547">MKTPRDVTTAHLQQRFQEKGLKLTPQRLAIYQMLMNTEAHPTADDIYHAVKPTFPMLSLNTVYYTLTAFKEAGLVWEVPVEHASSRYDANMDQHHHLVCLDCGKIEDLYDESLVCLRPPTANQRGFDIRMHRVEFRGYCEACRAKQGASQDTALSNRSMSQS</sequence>
<keyword evidence="10" id="KW-0804">Transcription</keyword>
<evidence type="ECO:0000256" key="9">
    <source>
        <dbReference type="ARBA" id="ARBA00023125"/>
    </source>
</evidence>
<proteinExistence type="inferred from homology"/>
<keyword evidence="5" id="KW-0678">Repressor</keyword>
<evidence type="ECO:0000313" key="14">
    <source>
        <dbReference type="Proteomes" id="UP000069205"/>
    </source>
</evidence>
<dbReference type="PANTHER" id="PTHR33202:SF7">
    <property type="entry name" value="FERRIC UPTAKE REGULATION PROTEIN"/>
    <property type="match status" value="1"/>
</dbReference>
<evidence type="ECO:0000256" key="3">
    <source>
        <dbReference type="ARBA" id="ARBA00020910"/>
    </source>
</evidence>
<evidence type="ECO:0000256" key="7">
    <source>
        <dbReference type="ARBA" id="ARBA00022833"/>
    </source>
</evidence>
<dbReference type="CDD" id="cd07153">
    <property type="entry name" value="Fur_like"/>
    <property type="match status" value="1"/>
</dbReference>
<accession>A0A0K2GEP7</accession>
<gene>
    <name evidence="13" type="primary">perR</name>
    <name evidence="13" type="ORF">NITMOv2_3020</name>
</gene>
<dbReference type="Proteomes" id="UP000069205">
    <property type="component" value="Chromosome"/>
</dbReference>
<dbReference type="FunFam" id="1.10.10.10:FF:000007">
    <property type="entry name" value="Ferric uptake regulation protein"/>
    <property type="match status" value="1"/>
</dbReference>
<dbReference type="GO" id="GO:1900376">
    <property type="term" value="P:regulation of secondary metabolite biosynthetic process"/>
    <property type="evidence" value="ECO:0007669"/>
    <property type="project" value="TreeGrafter"/>
</dbReference>
<dbReference type="Pfam" id="PF01475">
    <property type="entry name" value="FUR"/>
    <property type="match status" value="1"/>
</dbReference>
<reference evidence="13 14" key="1">
    <citation type="journal article" date="2015" name="Proc. Natl. Acad. Sci. U.S.A.">
        <title>Expanded metabolic versatility of ubiquitous nitrite-oxidizing bacteria from the genus Nitrospira.</title>
        <authorList>
            <person name="Koch H."/>
            <person name="Lucker S."/>
            <person name="Albertsen M."/>
            <person name="Kitzinger K."/>
            <person name="Herbold C."/>
            <person name="Spieck E."/>
            <person name="Nielsen P.H."/>
            <person name="Wagner M."/>
            <person name="Daims H."/>
        </authorList>
    </citation>
    <scope>NUCLEOTIDE SEQUENCE [LARGE SCALE GENOMIC DNA]</scope>
    <source>
        <strain evidence="13 14">NSP M-1</strain>
    </source>
</reference>
<evidence type="ECO:0000256" key="1">
    <source>
        <dbReference type="ARBA" id="ARBA00004496"/>
    </source>
</evidence>
<dbReference type="GO" id="GO:0003700">
    <property type="term" value="F:DNA-binding transcription factor activity"/>
    <property type="evidence" value="ECO:0007669"/>
    <property type="project" value="InterPro"/>
</dbReference>
<dbReference type="GO" id="GO:0005737">
    <property type="term" value="C:cytoplasm"/>
    <property type="evidence" value="ECO:0007669"/>
    <property type="project" value="UniProtKB-SubCell"/>
</dbReference>
<feature type="binding site" evidence="12">
    <location>
        <position position="131"/>
    </location>
    <ligand>
        <name>Fe cation</name>
        <dbReference type="ChEBI" id="CHEBI:24875"/>
    </ligand>
</feature>
<dbReference type="PATRIC" id="fig|42253.5.peg.2981"/>
<dbReference type="Gene3D" id="3.30.1490.190">
    <property type="match status" value="1"/>
</dbReference>
<evidence type="ECO:0000256" key="4">
    <source>
        <dbReference type="ARBA" id="ARBA00022490"/>
    </source>
</evidence>
<dbReference type="KEGG" id="nmv:NITMOv2_3020"/>
<dbReference type="Gene3D" id="1.10.10.10">
    <property type="entry name" value="Winged helix-like DNA-binding domain superfamily/Winged helix DNA-binding domain"/>
    <property type="match status" value="1"/>
</dbReference>
<evidence type="ECO:0000256" key="5">
    <source>
        <dbReference type="ARBA" id="ARBA00022491"/>
    </source>
</evidence>
<keyword evidence="8" id="KW-0805">Transcription regulation</keyword>
<dbReference type="PANTHER" id="PTHR33202">
    <property type="entry name" value="ZINC UPTAKE REGULATION PROTEIN"/>
    <property type="match status" value="1"/>
</dbReference>
<dbReference type="InterPro" id="IPR043135">
    <property type="entry name" value="Fur_C"/>
</dbReference>
<keyword evidence="6 11" id="KW-0479">Metal-binding</keyword>
<keyword evidence="12" id="KW-0408">Iron</keyword>
<dbReference type="GO" id="GO:0000976">
    <property type="term" value="F:transcription cis-regulatory region binding"/>
    <property type="evidence" value="ECO:0007669"/>
    <property type="project" value="TreeGrafter"/>
</dbReference>
<dbReference type="AlphaFoldDB" id="A0A0K2GEP7"/>
<comment type="similarity">
    <text evidence="2">Belongs to the Fur family.</text>
</comment>
<dbReference type="InterPro" id="IPR036390">
    <property type="entry name" value="WH_DNA-bd_sf"/>
</dbReference>
<organism evidence="13 14">
    <name type="scientific">Nitrospira moscoviensis</name>
    <dbReference type="NCBI Taxonomy" id="42253"/>
    <lineage>
        <taxon>Bacteria</taxon>
        <taxon>Pseudomonadati</taxon>
        <taxon>Nitrospirota</taxon>
        <taxon>Nitrospiria</taxon>
        <taxon>Nitrospirales</taxon>
        <taxon>Nitrospiraceae</taxon>
        <taxon>Nitrospira</taxon>
    </lineage>
</organism>
<dbReference type="GO" id="GO:0045892">
    <property type="term" value="P:negative regulation of DNA-templated transcription"/>
    <property type="evidence" value="ECO:0007669"/>
    <property type="project" value="TreeGrafter"/>
</dbReference>
<feature type="binding site" evidence="11">
    <location>
        <position position="139"/>
    </location>
    <ligand>
        <name>Zn(2+)</name>
        <dbReference type="ChEBI" id="CHEBI:29105"/>
    </ligand>
</feature>
<evidence type="ECO:0000256" key="10">
    <source>
        <dbReference type="ARBA" id="ARBA00023163"/>
    </source>
</evidence>
<comment type="cofactor">
    <cofactor evidence="12">
        <name>Mn(2+)</name>
        <dbReference type="ChEBI" id="CHEBI:29035"/>
    </cofactor>
    <cofactor evidence="12">
        <name>Fe(2+)</name>
        <dbReference type="ChEBI" id="CHEBI:29033"/>
    </cofactor>
    <text evidence="12">Binds 1 Mn(2+) or Fe(2+) ion per subunit.</text>
</comment>
<dbReference type="RefSeq" id="WP_053380435.1">
    <property type="nucleotide sequence ID" value="NZ_CP011801.1"/>
</dbReference>
<dbReference type="InterPro" id="IPR036388">
    <property type="entry name" value="WH-like_DNA-bd_sf"/>
</dbReference>
<evidence type="ECO:0000256" key="6">
    <source>
        <dbReference type="ARBA" id="ARBA00022723"/>
    </source>
</evidence>
<feature type="binding site" evidence="11">
    <location>
        <position position="99"/>
    </location>
    <ligand>
        <name>Zn(2+)</name>
        <dbReference type="ChEBI" id="CHEBI:29105"/>
    </ligand>
</feature>
<evidence type="ECO:0000256" key="11">
    <source>
        <dbReference type="PIRSR" id="PIRSR602481-1"/>
    </source>
</evidence>
<name>A0A0K2GEP7_NITMO</name>
<evidence type="ECO:0000256" key="8">
    <source>
        <dbReference type="ARBA" id="ARBA00023015"/>
    </source>
</evidence>
<dbReference type="OrthoDB" id="8659436at2"/>
<dbReference type="InterPro" id="IPR002481">
    <property type="entry name" value="FUR"/>
</dbReference>
<evidence type="ECO:0000256" key="12">
    <source>
        <dbReference type="PIRSR" id="PIRSR602481-2"/>
    </source>
</evidence>
<keyword evidence="9" id="KW-0238">DNA-binding</keyword>
<keyword evidence="14" id="KW-1185">Reference proteome</keyword>
<evidence type="ECO:0000313" key="13">
    <source>
        <dbReference type="EMBL" id="ALA59420.1"/>
    </source>
</evidence>
<keyword evidence="7 11" id="KW-0862">Zinc</keyword>
<protein>
    <recommendedName>
        <fullName evidence="3">Ferric uptake regulation protein</fullName>
    </recommendedName>
</protein>
<evidence type="ECO:0000256" key="2">
    <source>
        <dbReference type="ARBA" id="ARBA00007957"/>
    </source>
</evidence>
<dbReference type="STRING" id="42253.NITMOv2_3020"/>